<sequence>MGHFVYNGLIIPRTPVRGMIKLPSHPAAVDGEDSAMHVVGST</sequence>
<dbReference type="Proteomes" id="UP000031802">
    <property type="component" value="Unassembled WGS sequence"/>
</dbReference>
<reference evidence="1 2" key="2">
    <citation type="journal article" date="2015" name="PLoS ONE">
        <title>Whole-Genome Optical Mapping and Finished Genome Sequence of Sphingobacterium deserti sp. nov., a New Species Isolated from the Western Desert of China.</title>
        <authorList>
            <person name="Teng C."/>
            <person name="Zhou Z."/>
            <person name="Molnar I."/>
            <person name="Li X."/>
            <person name="Tang R."/>
            <person name="Chen M."/>
            <person name="Wang L."/>
            <person name="Su S."/>
            <person name="Zhang W."/>
            <person name="Lin M."/>
        </authorList>
    </citation>
    <scope>NUCLEOTIDE SEQUENCE [LARGE SCALE GENOMIC DNA]</scope>
    <source>
        <strain evidence="2">ACCC05744</strain>
    </source>
</reference>
<keyword evidence="2" id="KW-1185">Reference proteome</keyword>
<organism evidence="1 2">
    <name type="scientific">Sphingobacterium deserti</name>
    <dbReference type="NCBI Taxonomy" id="1229276"/>
    <lineage>
        <taxon>Bacteria</taxon>
        <taxon>Pseudomonadati</taxon>
        <taxon>Bacteroidota</taxon>
        <taxon>Sphingobacteriia</taxon>
        <taxon>Sphingobacteriales</taxon>
        <taxon>Sphingobacteriaceae</taxon>
        <taxon>Sphingobacterium</taxon>
    </lineage>
</organism>
<dbReference type="EMBL" id="JJMU01000024">
    <property type="protein sequence ID" value="KGE14688.1"/>
    <property type="molecule type" value="Genomic_DNA"/>
</dbReference>
<protein>
    <submittedName>
        <fullName evidence="1">Uncharacterized protein</fullName>
    </submittedName>
</protein>
<gene>
    <name evidence="1" type="ORF">DI53_1717</name>
</gene>
<accession>A0A0B8T4H5</accession>
<dbReference type="AlphaFoldDB" id="A0A0B8T4H5"/>
<evidence type="ECO:0000313" key="1">
    <source>
        <dbReference type="EMBL" id="KGE14688.1"/>
    </source>
</evidence>
<proteinExistence type="predicted"/>
<evidence type="ECO:0000313" key="2">
    <source>
        <dbReference type="Proteomes" id="UP000031802"/>
    </source>
</evidence>
<reference evidence="2" key="1">
    <citation type="submission" date="2014-04" db="EMBL/GenBank/DDBJ databases">
        <title>Whole-Genome optical mapping and complete genome sequence of Sphingobacterium deserti sp. nov., a new spaces isolated from desert in the west of China.</title>
        <authorList>
            <person name="Teng C."/>
            <person name="Zhou Z."/>
            <person name="Li X."/>
            <person name="Chen M."/>
            <person name="Lin M."/>
            <person name="Wang L."/>
            <person name="Su S."/>
            <person name="Zhang C."/>
            <person name="Zhang W."/>
        </authorList>
    </citation>
    <scope>NUCLEOTIDE SEQUENCE [LARGE SCALE GENOMIC DNA]</scope>
    <source>
        <strain evidence="2">ACCC05744</strain>
    </source>
</reference>
<comment type="caution">
    <text evidence="1">The sequence shown here is derived from an EMBL/GenBank/DDBJ whole genome shotgun (WGS) entry which is preliminary data.</text>
</comment>
<name>A0A0B8T4H5_9SPHI</name>